<evidence type="ECO:0000313" key="2">
    <source>
        <dbReference type="Proteomes" id="UP000606720"/>
    </source>
</evidence>
<dbReference type="InterPro" id="IPR010894">
    <property type="entry name" value="SpoVAD"/>
</dbReference>
<dbReference type="RefSeq" id="WP_186866918.1">
    <property type="nucleotide sequence ID" value="NZ_JACOPH010000005.1"/>
</dbReference>
<evidence type="ECO:0000313" key="1">
    <source>
        <dbReference type="EMBL" id="MBC5714182.1"/>
    </source>
</evidence>
<accession>A0A923LNQ8</accession>
<protein>
    <submittedName>
        <fullName evidence="1">Stage V sporulation protein AD</fullName>
    </submittedName>
</protein>
<sequence length="345" mass="36659">MSGKDTYYIGEQSLTFPKDVYIISSASVVGKKEGEGPLGGAFDMICDNDRFGEDNWEMAESTLQKEALALALGKADVEPENVRYLFAGDLLGQNIATSFGLMDYEIPLFGLYGACSTAGESISLASMCVGAGYAKTVAALTSSHFASAEKQFRYPLEYANQRPVSATWTVTGSGAFLLSGKRGNVRVSGITTGKIVDMGVKDSMNMGAAMAPAAADLIAQNLEDFGRSPKDYDKIVTGDLGYVGQEILINLLQKQKIDISKVHEDCGILIFDKEEQDTGSGGSGCGCAAVTLSAHYLPMLEEGSLKRILFVPTGALLSTVSFNEGQNVPGIAHGVVLEHVDKEVQ</sequence>
<proteinExistence type="predicted"/>
<dbReference type="NCBIfam" id="NF006160">
    <property type="entry name" value="PRK08304.1"/>
    <property type="match status" value="1"/>
</dbReference>
<dbReference type="InterPro" id="IPR016039">
    <property type="entry name" value="Thiolase-like"/>
</dbReference>
<dbReference type="NCBIfam" id="TIGR02845">
    <property type="entry name" value="spore_V_AD"/>
    <property type="match status" value="1"/>
</dbReference>
<keyword evidence="2" id="KW-1185">Reference proteome</keyword>
<gene>
    <name evidence="1" type="primary">spoVAD</name>
    <name evidence="1" type="ORF">H8S17_08175</name>
</gene>
<dbReference type="GO" id="GO:0016746">
    <property type="term" value="F:acyltransferase activity"/>
    <property type="evidence" value="ECO:0007669"/>
    <property type="project" value="InterPro"/>
</dbReference>
<dbReference type="Proteomes" id="UP000606720">
    <property type="component" value="Unassembled WGS sequence"/>
</dbReference>
<dbReference type="SUPFAM" id="SSF53901">
    <property type="entry name" value="Thiolase-like"/>
    <property type="match status" value="1"/>
</dbReference>
<dbReference type="Pfam" id="PF07451">
    <property type="entry name" value="SpoVAD"/>
    <property type="match status" value="1"/>
</dbReference>
<dbReference type="PIRSF" id="PIRSF011570">
    <property type="entry name" value="SpoVAD"/>
    <property type="match status" value="1"/>
</dbReference>
<dbReference type="AlphaFoldDB" id="A0A923LNQ8"/>
<reference evidence="1" key="1">
    <citation type="submission" date="2020-08" db="EMBL/GenBank/DDBJ databases">
        <title>Genome public.</title>
        <authorList>
            <person name="Liu C."/>
            <person name="Sun Q."/>
        </authorList>
    </citation>
    <scope>NUCLEOTIDE SEQUENCE</scope>
    <source>
        <strain evidence="1">BX1005</strain>
    </source>
</reference>
<comment type="caution">
    <text evidence="1">The sequence shown here is derived from an EMBL/GenBank/DDBJ whole genome shotgun (WGS) entry which is preliminary data.</text>
</comment>
<name>A0A923LNQ8_9FIRM</name>
<dbReference type="EMBL" id="JACOPH010000005">
    <property type="protein sequence ID" value="MBC5714182.1"/>
    <property type="molecule type" value="Genomic_DNA"/>
</dbReference>
<organism evidence="1 2">
    <name type="scientific">Roseburia zhanii</name>
    <dbReference type="NCBI Taxonomy" id="2763064"/>
    <lineage>
        <taxon>Bacteria</taxon>
        <taxon>Bacillati</taxon>
        <taxon>Bacillota</taxon>
        <taxon>Clostridia</taxon>
        <taxon>Lachnospirales</taxon>
        <taxon>Lachnospiraceae</taxon>
        <taxon>Roseburia</taxon>
    </lineage>
</organism>
<dbReference type="InterPro" id="IPR038369">
    <property type="entry name" value="SpoVAD_sf"/>
</dbReference>
<dbReference type="Gene3D" id="3.40.47.40">
    <property type="entry name" value="Stage V sporulation protein AD"/>
    <property type="match status" value="1"/>
</dbReference>